<dbReference type="Proteomes" id="UP000663877">
    <property type="component" value="Unassembled WGS sequence"/>
</dbReference>
<comment type="subcellular location">
    <subcellularLocation>
        <location evidence="1">Membrane</location>
        <topology evidence="1">Multi-pass membrane protein</topology>
    </subcellularLocation>
</comment>
<sequence>MEPFSRIRNTWNRTSRVTKVCVIGGAAAATAPFLIIPALSAVGFTSAGVAGGSIAAAFQTATTASGSFFALCQSAGAVGAVATSTSLGVGAAAGVAAVGIAAAVIRETVDVGVQTDDDENFPDNVEVLADVH</sequence>
<evidence type="ECO:0000256" key="1">
    <source>
        <dbReference type="ARBA" id="ARBA00004141"/>
    </source>
</evidence>
<dbReference type="InterPro" id="IPR038213">
    <property type="entry name" value="IFI6/IFI27-like_sf"/>
</dbReference>
<organism evidence="7 8">
    <name type="scientific">Adineta steineri</name>
    <dbReference type="NCBI Taxonomy" id="433720"/>
    <lineage>
        <taxon>Eukaryota</taxon>
        <taxon>Metazoa</taxon>
        <taxon>Spiralia</taxon>
        <taxon>Gnathifera</taxon>
        <taxon>Rotifera</taxon>
        <taxon>Eurotatoria</taxon>
        <taxon>Bdelloidea</taxon>
        <taxon>Adinetida</taxon>
        <taxon>Adinetidae</taxon>
        <taxon>Adineta</taxon>
    </lineage>
</organism>
<dbReference type="EMBL" id="CAJNOI010000105">
    <property type="protein sequence ID" value="CAF1067691.1"/>
    <property type="molecule type" value="Genomic_DNA"/>
</dbReference>
<protein>
    <submittedName>
        <fullName evidence="7">Uncharacterized protein</fullName>
    </submittedName>
</protein>
<accession>A0A814LM30</accession>
<name>A0A814LM30_9BILA</name>
<comment type="similarity">
    <text evidence="2">Belongs to the IFI6/IFI27 family.</text>
</comment>
<dbReference type="AlphaFoldDB" id="A0A814LM30"/>
<dbReference type="GO" id="GO:0016020">
    <property type="term" value="C:membrane"/>
    <property type="evidence" value="ECO:0007669"/>
    <property type="project" value="UniProtKB-SubCell"/>
</dbReference>
<keyword evidence="5 6" id="KW-0472">Membrane</keyword>
<keyword evidence="4 6" id="KW-1133">Transmembrane helix</keyword>
<evidence type="ECO:0000313" key="8">
    <source>
        <dbReference type="Proteomes" id="UP000663877"/>
    </source>
</evidence>
<dbReference type="PANTHER" id="PTHR16932">
    <property type="entry name" value="INTERFERON ALPHA-INDUCIBLE PROTEIN 27"/>
    <property type="match status" value="1"/>
</dbReference>
<evidence type="ECO:0000256" key="5">
    <source>
        <dbReference type="ARBA" id="ARBA00023136"/>
    </source>
</evidence>
<evidence type="ECO:0000256" key="6">
    <source>
        <dbReference type="SAM" id="Phobius"/>
    </source>
</evidence>
<gene>
    <name evidence="7" type="ORF">BJG266_LOCUS19528</name>
</gene>
<proteinExistence type="inferred from homology"/>
<comment type="caution">
    <text evidence="7">The sequence shown here is derived from an EMBL/GenBank/DDBJ whole genome shotgun (WGS) entry which is preliminary data.</text>
</comment>
<evidence type="ECO:0000256" key="2">
    <source>
        <dbReference type="ARBA" id="ARBA00007262"/>
    </source>
</evidence>
<dbReference type="InterPro" id="IPR009311">
    <property type="entry name" value="IFI6/IFI27-like"/>
</dbReference>
<evidence type="ECO:0000256" key="4">
    <source>
        <dbReference type="ARBA" id="ARBA00022989"/>
    </source>
</evidence>
<evidence type="ECO:0000256" key="3">
    <source>
        <dbReference type="ARBA" id="ARBA00022692"/>
    </source>
</evidence>
<dbReference type="PANTHER" id="PTHR16932:SF18">
    <property type="entry name" value="INTERFERON, ALPHA-INDUCIBLE PROTEIN 27-LIKE 2"/>
    <property type="match status" value="1"/>
</dbReference>
<evidence type="ECO:0000313" key="7">
    <source>
        <dbReference type="EMBL" id="CAF1067691.1"/>
    </source>
</evidence>
<dbReference type="Gene3D" id="6.10.110.10">
    <property type="match status" value="1"/>
</dbReference>
<reference evidence="7" key="1">
    <citation type="submission" date="2021-02" db="EMBL/GenBank/DDBJ databases">
        <authorList>
            <person name="Nowell W R."/>
        </authorList>
    </citation>
    <scope>NUCLEOTIDE SEQUENCE</scope>
</reference>
<feature type="transmembrane region" description="Helical" evidence="6">
    <location>
        <begin position="20"/>
        <end position="44"/>
    </location>
</feature>
<dbReference type="Pfam" id="PF06140">
    <property type="entry name" value="Ifi-6-16"/>
    <property type="match status" value="1"/>
</dbReference>
<keyword evidence="3 6" id="KW-0812">Transmembrane</keyword>